<accession>A0A917FD45</accession>
<proteinExistence type="predicted"/>
<keyword evidence="2" id="KW-1185">Reference proteome</keyword>
<name>A0A917FD45_9HYPH</name>
<dbReference type="EMBL" id="BMCT01000004">
    <property type="protein sequence ID" value="GGF67829.1"/>
    <property type="molecule type" value="Genomic_DNA"/>
</dbReference>
<reference evidence="1" key="2">
    <citation type="submission" date="2020-09" db="EMBL/GenBank/DDBJ databases">
        <authorList>
            <person name="Sun Q."/>
            <person name="Sedlacek I."/>
        </authorList>
    </citation>
    <scope>NUCLEOTIDE SEQUENCE</scope>
    <source>
        <strain evidence="1">CCM 7897</strain>
    </source>
</reference>
<protein>
    <submittedName>
        <fullName evidence="1">Uncharacterized protein</fullName>
    </submittedName>
</protein>
<evidence type="ECO:0000313" key="2">
    <source>
        <dbReference type="Proteomes" id="UP000606044"/>
    </source>
</evidence>
<comment type="caution">
    <text evidence="1">The sequence shown here is derived from an EMBL/GenBank/DDBJ whole genome shotgun (WGS) entry which is preliminary data.</text>
</comment>
<organism evidence="1 2">
    <name type="scientific">Azorhizobium oxalatiphilum</name>
    <dbReference type="NCBI Taxonomy" id="980631"/>
    <lineage>
        <taxon>Bacteria</taxon>
        <taxon>Pseudomonadati</taxon>
        <taxon>Pseudomonadota</taxon>
        <taxon>Alphaproteobacteria</taxon>
        <taxon>Hyphomicrobiales</taxon>
        <taxon>Xanthobacteraceae</taxon>
        <taxon>Azorhizobium</taxon>
    </lineage>
</organism>
<reference evidence="1" key="1">
    <citation type="journal article" date="2014" name="Int. J. Syst. Evol. Microbiol.">
        <title>Complete genome sequence of Corynebacterium casei LMG S-19264T (=DSM 44701T), isolated from a smear-ripened cheese.</title>
        <authorList>
            <consortium name="US DOE Joint Genome Institute (JGI-PGF)"/>
            <person name="Walter F."/>
            <person name="Albersmeier A."/>
            <person name="Kalinowski J."/>
            <person name="Ruckert C."/>
        </authorList>
    </citation>
    <scope>NUCLEOTIDE SEQUENCE</scope>
    <source>
        <strain evidence="1">CCM 7897</strain>
    </source>
</reference>
<dbReference type="RefSeq" id="WP_188579852.1">
    <property type="nucleotide sequence ID" value="NZ_BMCT01000004.1"/>
</dbReference>
<dbReference type="Proteomes" id="UP000606044">
    <property type="component" value="Unassembled WGS sequence"/>
</dbReference>
<dbReference type="AlphaFoldDB" id="A0A917FD45"/>
<gene>
    <name evidence="1" type="ORF">GCM10007301_29420</name>
</gene>
<evidence type="ECO:0000313" key="1">
    <source>
        <dbReference type="EMBL" id="GGF67829.1"/>
    </source>
</evidence>
<sequence>MNTANLQLEGLLVATSSILELLRRKGLLNEQEILDALHAAEANLEDRLADSPELRSAHMDAVKFPIRFLLAATNAAPEQLSFSQITALVGEAKR</sequence>